<evidence type="ECO:0000313" key="6">
    <source>
        <dbReference type="EMBL" id="SEH07845.1"/>
    </source>
</evidence>
<feature type="transmembrane region" description="Helical" evidence="2">
    <location>
        <begin position="16"/>
        <end position="36"/>
    </location>
</feature>
<keyword evidence="2" id="KW-1133">Transmembrane helix</keyword>
<dbReference type="SMART" id="SM00304">
    <property type="entry name" value="HAMP"/>
    <property type="match status" value="1"/>
</dbReference>
<proteinExistence type="predicted"/>
<evidence type="ECO:0000259" key="3">
    <source>
        <dbReference type="PROSITE" id="PS50885"/>
    </source>
</evidence>
<dbReference type="Gene3D" id="6.10.340.10">
    <property type="match status" value="1"/>
</dbReference>
<evidence type="ECO:0000256" key="1">
    <source>
        <dbReference type="ARBA" id="ARBA00022801"/>
    </source>
</evidence>
<dbReference type="InterPro" id="IPR052016">
    <property type="entry name" value="Bact_Sigma-Reg"/>
</dbReference>
<dbReference type="Pfam" id="PF07228">
    <property type="entry name" value="SpoIIE"/>
    <property type="match status" value="1"/>
</dbReference>
<dbReference type="Proteomes" id="UP000236724">
    <property type="component" value="Unassembled WGS sequence"/>
</dbReference>
<protein>
    <submittedName>
        <fullName evidence="6">Phosphoserine phosphatase RsbU</fullName>
        <ecNumber evidence="6">3.1.3.3</ecNumber>
    </submittedName>
</protein>
<keyword evidence="2" id="KW-0812">Transmembrane</keyword>
<evidence type="ECO:0000313" key="7">
    <source>
        <dbReference type="Proteomes" id="UP000236724"/>
    </source>
</evidence>
<accession>A0A1H6FFM8</accession>
<keyword evidence="7" id="KW-1185">Reference proteome</keyword>
<dbReference type="InterPro" id="IPR036457">
    <property type="entry name" value="PPM-type-like_dom_sf"/>
</dbReference>
<dbReference type="InterPro" id="IPR003660">
    <property type="entry name" value="HAMP_dom"/>
</dbReference>
<dbReference type="AlphaFoldDB" id="A0A1H6FFM8"/>
<dbReference type="PROSITE" id="PS50885">
    <property type="entry name" value="HAMP"/>
    <property type="match status" value="1"/>
</dbReference>
<dbReference type="EMBL" id="FMSV02000541">
    <property type="protein sequence ID" value="SEH07845.1"/>
    <property type="molecule type" value="Genomic_DNA"/>
</dbReference>
<reference evidence="6 7" key="1">
    <citation type="submission" date="2016-10" db="EMBL/GenBank/DDBJ databases">
        <authorList>
            <person name="de Groot N.N."/>
        </authorList>
    </citation>
    <scope>NUCLEOTIDE SEQUENCE [LARGE SCALE GENOMIC DNA]</scope>
    <source>
        <strain evidence="6">MBHS1</strain>
    </source>
</reference>
<organism evidence="6 7">
    <name type="scientific">Candidatus Venteria ishoeyi</name>
    <dbReference type="NCBI Taxonomy" id="1899563"/>
    <lineage>
        <taxon>Bacteria</taxon>
        <taxon>Pseudomonadati</taxon>
        <taxon>Pseudomonadota</taxon>
        <taxon>Gammaproteobacteria</taxon>
        <taxon>Thiotrichales</taxon>
        <taxon>Thiotrichaceae</taxon>
        <taxon>Venteria</taxon>
    </lineage>
</organism>
<dbReference type="CDD" id="cd06225">
    <property type="entry name" value="HAMP"/>
    <property type="match status" value="1"/>
</dbReference>
<dbReference type="Gene3D" id="3.60.40.10">
    <property type="entry name" value="PPM-type phosphatase domain"/>
    <property type="match status" value="1"/>
</dbReference>
<dbReference type="PANTHER" id="PTHR43156">
    <property type="entry name" value="STAGE II SPORULATION PROTEIN E-RELATED"/>
    <property type="match status" value="1"/>
</dbReference>
<gene>
    <name evidence="6" type="primary">rsbU_5</name>
    <name evidence="4" type="synonym">rsbU_1</name>
    <name evidence="5" type="synonym">rsbU_4</name>
    <name evidence="4" type="ORF">MBHS_00143</name>
    <name evidence="5" type="ORF">MBHS_02644</name>
    <name evidence="6" type="ORF">MBHS_03732</name>
</gene>
<evidence type="ECO:0000313" key="5">
    <source>
        <dbReference type="EMBL" id="SEH06778.1"/>
    </source>
</evidence>
<name>A0A1H6FFM8_9GAMM</name>
<dbReference type="GO" id="GO:0016020">
    <property type="term" value="C:membrane"/>
    <property type="evidence" value="ECO:0007669"/>
    <property type="project" value="InterPro"/>
</dbReference>
<evidence type="ECO:0000313" key="4">
    <source>
        <dbReference type="EMBL" id="SEH04297.1"/>
    </source>
</evidence>
<dbReference type="SUPFAM" id="SSF81606">
    <property type="entry name" value="PP2C-like"/>
    <property type="match status" value="1"/>
</dbReference>
<sequence length="521" mass="58134">MTHFKFFAKLSIKAKLNAVMLITSMVLLSVISIGLIGNEIVSLKRNLSSDLLTLADIMGSNGSIGLVFGNIQATADTLASLKAKPNVTEAKVFDQQGKAFAHYAVAPCDESIPAITLDSLYTEYSNESGGNAEILEQAFFHRDRVEVFKSILMDDKVIGTVYIQSNLDEMYLRLRHYAFMLAGVMFIALIIALLISTRLQQLITHPLFTLLTTINQVSTENNYALRATEGNHDEVGRLVEGFNGMLSKIEERDDEINTLNQRLTQENLRMGAELDVSRRLQKMLLPRTAELTAISRETALDIACYMEPAEEIGGDYYDVLYHDGMVKLSIGDVTGHGLESGVVMLMVQTAIRTLLNARINDPVLFLNLLNQTIFDNVQRMGTDKNLTLSTLDYRQGELHLYGQHEELLVIREGGQVERIDTLDLGFMIGLVDDISSFVDGVSVSLKPGDGIVLYTDGITEAQHKQSKKMYGVERLCQIISEQWHRPAQEIQEAVLDDLRHYMGPKKPLDDITLVVVKRVSE</sequence>
<dbReference type="EMBL" id="FMSV02000038">
    <property type="protein sequence ID" value="SEH04297.1"/>
    <property type="molecule type" value="Genomic_DNA"/>
</dbReference>
<feature type="domain" description="HAMP" evidence="3">
    <location>
        <begin position="201"/>
        <end position="254"/>
    </location>
</feature>
<dbReference type="OrthoDB" id="5616541at2"/>
<dbReference type="InterPro" id="IPR033417">
    <property type="entry name" value="CHASE8"/>
</dbReference>
<dbReference type="EC" id="3.1.3.3" evidence="6"/>
<feature type="transmembrane region" description="Helical" evidence="2">
    <location>
        <begin position="177"/>
        <end position="195"/>
    </location>
</feature>
<dbReference type="InterPro" id="IPR001932">
    <property type="entry name" value="PPM-type_phosphatase-like_dom"/>
</dbReference>
<dbReference type="RefSeq" id="WP_103918377.1">
    <property type="nucleotide sequence ID" value="NZ_FMSV02000038.1"/>
</dbReference>
<keyword evidence="2" id="KW-0472">Membrane</keyword>
<evidence type="ECO:0000256" key="2">
    <source>
        <dbReference type="SAM" id="Phobius"/>
    </source>
</evidence>
<dbReference type="PANTHER" id="PTHR43156:SF2">
    <property type="entry name" value="STAGE II SPORULATION PROTEIN E"/>
    <property type="match status" value="1"/>
</dbReference>
<dbReference type="EMBL" id="FMSV02000505">
    <property type="protein sequence ID" value="SEH06778.1"/>
    <property type="molecule type" value="Genomic_DNA"/>
</dbReference>
<dbReference type="GO" id="GO:0016791">
    <property type="term" value="F:phosphatase activity"/>
    <property type="evidence" value="ECO:0007669"/>
    <property type="project" value="TreeGrafter"/>
</dbReference>
<dbReference type="SUPFAM" id="SSF158472">
    <property type="entry name" value="HAMP domain-like"/>
    <property type="match status" value="1"/>
</dbReference>
<dbReference type="GO" id="GO:0007165">
    <property type="term" value="P:signal transduction"/>
    <property type="evidence" value="ECO:0007669"/>
    <property type="project" value="InterPro"/>
</dbReference>
<dbReference type="SMART" id="SM00331">
    <property type="entry name" value="PP2C_SIG"/>
    <property type="match status" value="1"/>
</dbReference>
<dbReference type="Pfam" id="PF00672">
    <property type="entry name" value="HAMP"/>
    <property type="match status" value="1"/>
</dbReference>
<dbReference type="Pfam" id="PF17152">
    <property type="entry name" value="CHASE8"/>
    <property type="match status" value="1"/>
</dbReference>
<keyword evidence="1 6" id="KW-0378">Hydrolase</keyword>